<name>A0A2G5U037_9PELO</name>
<accession>A0A2G5U037</accession>
<protein>
    <submittedName>
        <fullName evidence="1">Uncharacterized protein</fullName>
    </submittedName>
</protein>
<evidence type="ECO:0000313" key="1">
    <source>
        <dbReference type="EMBL" id="PIC32576.1"/>
    </source>
</evidence>
<proteinExistence type="predicted"/>
<comment type="caution">
    <text evidence="1">The sequence shown here is derived from an EMBL/GenBank/DDBJ whole genome shotgun (WGS) entry which is preliminary data.</text>
</comment>
<sequence length="91" mass="10814">MQQREYFRKKMWKTTWTSDEEEDEVISIADEEGPKKRTVSQFEFTCLVCREILKTNANLGTRVLINHALVHHIPMDFYKCCGQSFHTMEEV</sequence>
<evidence type="ECO:0000313" key="2">
    <source>
        <dbReference type="Proteomes" id="UP000230233"/>
    </source>
</evidence>
<organism evidence="1 2">
    <name type="scientific">Caenorhabditis nigoni</name>
    <dbReference type="NCBI Taxonomy" id="1611254"/>
    <lineage>
        <taxon>Eukaryota</taxon>
        <taxon>Metazoa</taxon>
        <taxon>Ecdysozoa</taxon>
        <taxon>Nematoda</taxon>
        <taxon>Chromadorea</taxon>
        <taxon>Rhabditida</taxon>
        <taxon>Rhabditina</taxon>
        <taxon>Rhabditomorpha</taxon>
        <taxon>Rhabditoidea</taxon>
        <taxon>Rhabditidae</taxon>
        <taxon>Peloderinae</taxon>
        <taxon>Caenorhabditis</taxon>
    </lineage>
</organism>
<reference evidence="2" key="1">
    <citation type="submission" date="2017-10" db="EMBL/GenBank/DDBJ databases">
        <title>Rapid genome shrinkage in a self-fertile nematode reveals novel sperm competition proteins.</title>
        <authorList>
            <person name="Yin D."/>
            <person name="Schwarz E.M."/>
            <person name="Thomas C.G."/>
            <person name="Felde R.L."/>
            <person name="Korf I.F."/>
            <person name="Cutter A.D."/>
            <person name="Schartner C.M."/>
            <person name="Ralston E.J."/>
            <person name="Meyer B.J."/>
            <person name="Haag E.S."/>
        </authorList>
    </citation>
    <scope>NUCLEOTIDE SEQUENCE [LARGE SCALE GENOMIC DNA]</scope>
    <source>
        <strain evidence="2">JU1422</strain>
    </source>
</reference>
<keyword evidence="2" id="KW-1185">Reference proteome</keyword>
<dbReference type="AlphaFoldDB" id="A0A2G5U037"/>
<dbReference type="EMBL" id="PDUG01000004">
    <property type="protein sequence ID" value="PIC32576.1"/>
    <property type="molecule type" value="Genomic_DNA"/>
</dbReference>
<dbReference type="Proteomes" id="UP000230233">
    <property type="component" value="Chromosome IV"/>
</dbReference>
<gene>
    <name evidence="1" type="primary">Cnig_chr_IV.g12849</name>
    <name evidence="1" type="ORF">B9Z55_012849</name>
</gene>